<reference evidence="1" key="1">
    <citation type="submission" date="2022-11" db="EMBL/GenBank/DDBJ databases">
        <title>Minimal conservation of predation-associated metabolite biosynthetic gene clusters underscores biosynthetic potential of Myxococcota including descriptions for ten novel species: Archangium lansinium sp. nov., Myxococcus landrumus sp. nov., Nannocystis bai.</title>
        <authorList>
            <person name="Ahearne A."/>
            <person name="Stevens C."/>
            <person name="Dowd S."/>
        </authorList>
    </citation>
    <scope>NUCLEOTIDE SEQUENCE</scope>
    <source>
        <strain evidence="1">Fl3</strain>
    </source>
</reference>
<accession>A0ABY7H7W7</accession>
<evidence type="ECO:0000313" key="2">
    <source>
        <dbReference type="Proteomes" id="UP001164459"/>
    </source>
</evidence>
<organism evidence="1 2">
    <name type="scientific">Nannocystis punicea</name>
    <dbReference type="NCBI Taxonomy" id="2995304"/>
    <lineage>
        <taxon>Bacteria</taxon>
        <taxon>Pseudomonadati</taxon>
        <taxon>Myxococcota</taxon>
        <taxon>Polyangia</taxon>
        <taxon>Nannocystales</taxon>
        <taxon>Nannocystaceae</taxon>
        <taxon>Nannocystis</taxon>
    </lineage>
</organism>
<dbReference type="Proteomes" id="UP001164459">
    <property type="component" value="Chromosome"/>
</dbReference>
<protein>
    <submittedName>
        <fullName evidence="1">Uncharacterized protein</fullName>
    </submittedName>
</protein>
<sequence>MSLQSRGSRKFRVGDEVYAWTIRPRPTDAQAAGLTRMTLAIQRIEPLSPAVLVVDLRVTRCDNDVRPHSTGVHPAMVREMLARALAEGWRPESGRGHRLEFGLIRDRP</sequence>
<dbReference type="EMBL" id="CP114040">
    <property type="protein sequence ID" value="WAS95134.1"/>
    <property type="molecule type" value="Genomic_DNA"/>
</dbReference>
<gene>
    <name evidence="1" type="ORF">O0S08_03145</name>
</gene>
<proteinExistence type="predicted"/>
<evidence type="ECO:0000313" key="1">
    <source>
        <dbReference type="EMBL" id="WAS95134.1"/>
    </source>
</evidence>
<dbReference type="RefSeq" id="WP_269037466.1">
    <property type="nucleotide sequence ID" value="NZ_CP114040.1"/>
</dbReference>
<keyword evidence="2" id="KW-1185">Reference proteome</keyword>
<name>A0ABY7H7W7_9BACT</name>